<reference evidence="2 3" key="1">
    <citation type="submission" date="2018-06" db="EMBL/GenBank/DDBJ databases">
        <title>Chryseolinea flavus sp. nov., a member of the phylum Bacteroidetes isolated from soil.</title>
        <authorList>
            <person name="Li Y."/>
            <person name="Wang J."/>
        </authorList>
    </citation>
    <scope>NUCLEOTIDE SEQUENCE [LARGE SCALE GENOMIC DNA]</scope>
    <source>
        <strain evidence="2 3">SDU1-6</strain>
    </source>
</reference>
<dbReference type="InterPro" id="IPR029058">
    <property type="entry name" value="AB_hydrolase_fold"/>
</dbReference>
<dbReference type="InterPro" id="IPR022742">
    <property type="entry name" value="Hydrolase_4"/>
</dbReference>
<dbReference type="Pfam" id="PF12146">
    <property type="entry name" value="Hydrolase_4"/>
    <property type="match status" value="1"/>
</dbReference>
<feature type="domain" description="Serine aminopeptidase S33" evidence="1">
    <location>
        <begin position="97"/>
        <end position="208"/>
    </location>
</feature>
<evidence type="ECO:0000313" key="2">
    <source>
        <dbReference type="EMBL" id="RAW02762.1"/>
    </source>
</evidence>
<dbReference type="InterPro" id="IPR052920">
    <property type="entry name" value="DNA-binding_regulatory"/>
</dbReference>
<organism evidence="2 3">
    <name type="scientific">Pseudochryseolinea flava</name>
    <dbReference type="NCBI Taxonomy" id="2059302"/>
    <lineage>
        <taxon>Bacteria</taxon>
        <taxon>Pseudomonadati</taxon>
        <taxon>Bacteroidota</taxon>
        <taxon>Cytophagia</taxon>
        <taxon>Cytophagales</taxon>
        <taxon>Fulvivirgaceae</taxon>
        <taxon>Pseudochryseolinea</taxon>
    </lineage>
</organism>
<dbReference type="Proteomes" id="UP000251889">
    <property type="component" value="Unassembled WGS sequence"/>
</dbReference>
<dbReference type="PANTHER" id="PTHR43358">
    <property type="entry name" value="ALPHA/BETA-HYDROLASE"/>
    <property type="match status" value="1"/>
</dbReference>
<dbReference type="Pfam" id="PF10142">
    <property type="entry name" value="PhoPQ_related"/>
    <property type="match status" value="1"/>
</dbReference>
<sequence>MSMKKLLKKLALLIAAVFILMNVVAYIHAYRFTHFSTTATARTKDPTELTILDKLKVLFTGIANPRPLHQTIPSNAYETFSIASSEKLECWRAQVRHAKGTVIMFHGYAGEKSSLLERAEIFQSMGFNTILVDFGGSGGSAGNSTTIGFDEAQQVKDCYDFIAQQSEPIILFGTSMGAAAILKAIDDYKLNANAVILECPFGSLAKTVSARFTMMNVPPFPMSTLLTFWGGVQHGYWAFGHNPISYAKSVSIPTLILYGEQDERVTLEESQEIYKNLNGPKRLVTYPHAGHNVFLVDNQTRWKKDVTDFLHQYSSR</sequence>
<name>A0A364Y942_9BACT</name>
<protein>
    <submittedName>
        <fullName evidence="2">Alpha/beta hydrolase</fullName>
    </submittedName>
</protein>
<dbReference type="EMBL" id="QMFY01000001">
    <property type="protein sequence ID" value="RAW02762.1"/>
    <property type="molecule type" value="Genomic_DNA"/>
</dbReference>
<evidence type="ECO:0000313" key="3">
    <source>
        <dbReference type="Proteomes" id="UP000251889"/>
    </source>
</evidence>
<keyword evidence="3" id="KW-1185">Reference proteome</keyword>
<dbReference type="RefSeq" id="WP_112744978.1">
    <property type="nucleotide sequence ID" value="NZ_QMFY01000001.1"/>
</dbReference>
<proteinExistence type="predicted"/>
<dbReference type="InterPro" id="IPR009199">
    <property type="entry name" value="PhoPQ-act_pathogen-rel_PqaA"/>
</dbReference>
<dbReference type="SUPFAM" id="SSF53474">
    <property type="entry name" value="alpha/beta-Hydrolases"/>
    <property type="match status" value="1"/>
</dbReference>
<dbReference type="AlphaFoldDB" id="A0A364Y942"/>
<gene>
    <name evidence="2" type="ORF">DQQ10_01240</name>
</gene>
<dbReference type="Gene3D" id="3.40.50.1820">
    <property type="entry name" value="alpha/beta hydrolase"/>
    <property type="match status" value="1"/>
</dbReference>
<dbReference type="OrthoDB" id="9777090at2"/>
<evidence type="ECO:0000259" key="1">
    <source>
        <dbReference type="Pfam" id="PF12146"/>
    </source>
</evidence>
<dbReference type="GO" id="GO:0016787">
    <property type="term" value="F:hydrolase activity"/>
    <property type="evidence" value="ECO:0007669"/>
    <property type="project" value="UniProtKB-KW"/>
</dbReference>
<dbReference type="PANTHER" id="PTHR43358:SF4">
    <property type="entry name" value="ALPHA_BETA HYDROLASE FOLD-1 DOMAIN-CONTAINING PROTEIN"/>
    <property type="match status" value="1"/>
</dbReference>
<keyword evidence="2" id="KW-0378">Hydrolase</keyword>
<accession>A0A364Y942</accession>
<comment type="caution">
    <text evidence="2">The sequence shown here is derived from an EMBL/GenBank/DDBJ whole genome shotgun (WGS) entry which is preliminary data.</text>
</comment>